<name>A0A915LD55_ROMCU</name>
<accession>A0A915LD55</accession>
<proteinExistence type="predicted"/>
<dbReference type="Proteomes" id="UP000887565">
    <property type="component" value="Unplaced"/>
</dbReference>
<dbReference type="AlphaFoldDB" id="A0A915LD55"/>
<keyword evidence="1" id="KW-1185">Reference proteome</keyword>
<evidence type="ECO:0000313" key="2">
    <source>
        <dbReference type="WBParaSite" id="nRc.2.0.1.t47761-RA"/>
    </source>
</evidence>
<evidence type="ECO:0000313" key="1">
    <source>
        <dbReference type="Proteomes" id="UP000887565"/>
    </source>
</evidence>
<reference evidence="2" key="1">
    <citation type="submission" date="2022-11" db="UniProtKB">
        <authorList>
            <consortium name="WormBaseParasite"/>
        </authorList>
    </citation>
    <scope>IDENTIFICATION</scope>
</reference>
<dbReference type="WBParaSite" id="nRc.2.0.1.t47761-RA">
    <property type="protein sequence ID" value="nRc.2.0.1.t47761-RA"/>
    <property type="gene ID" value="nRc.2.0.1.g47761"/>
</dbReference>
<organism evidence="1 2">
    <name type="scientific">Romanomermis culicivorax</name>
    <name type="common">Nematode worm</name>
    <dbReference type="NCBI Taxonomy" id="13658"/>
    <lineage>
        <taxon>Eukaryota</taxon>
        <taxon>Metazoa</taxon>
        <taxon>Ecdysozoa</taxon>
        <taxon>Nematoda</taxon>
        <taxon>Enoplea</taxon>
        <taxon>Dorylaimia</taxon>
        <taxon>Mermithida</taxon>
        <taxon>Mermithoidea</taxon>
        <taxon>Mermithidae</taxon>
        <taxon>Romanomermis</taxon>
    </lineage>
</organism>
<protein>
    <submittedName>
        <fullName evidence="2">Uncharacterized protein</fullName>
    </submittedName>
</protein>
<sequence>MRVNFSIFSALILQFFSLKCASTYNILVSTVAVAASQNLVMYRLADLLAERGHRVTVLKADVFEQVKTPKLKFVKDQISYTSNCYAPPSHIFVTPLYIPPYPPYLLYHVVHFFAHYLEISQKFREYLIFGHLAAFELWVTTGIVDAA</sequence>
<dbReference type="SUPFAM" id="SSF53756">
    <property type="entry name" value="UDP-Glycosyltransferase/glycogen phosphorylase"/>
    <property type="match status" value="1"/>
</dbReference>